<dbReference type="EMBL" id="JAFKCV010000004">
    <property type="protein sequence ID" value="MBN7825367.1"/>
    <property type="molecule type" value="Genomic_DNA"/>
</dbReference>
<sequence>MPVPLQDRPIDNVREEVIDKLIYNYGQGSLSLEAFERRLDIAIQSSDAQEIDAQARDLPHQVTEQYQQSRSQAFDVKFDAGQEADNETIVSVLGVGGTDRSGAWVVPREIRSLSILGGSNLDFSQAVFTSQQVTIKVFCLFGGDNIYVPENVNVVSKAFCILGGNNIDLPPVINRRQVPTLIIEGLVLFGGVNVKIKRTIRERLVSFARQVRQLVGTDK</sequence>
<dbReference type="RefSeq" id="WP_206573477.1">
    <property type="nucleotide sequence ID" value="NZ_JAFKCV010000004.1"/>
</dbReference>
<gene>
    <name evidence="1" type="ORF">J0A66_09055</name>
</gene>
<dbReference type="PANTHER" id="PTHR40763:SF5">
    <property type="entry name" value="MEMBRANE PROTEIN"/>
    <property type="match status" value="1"/>
</dbReference>
<accession>A0A939DMI1</accession>
<dbReference type="Proteomes" id="UP000664654">
    <property type="component" value="Unassembled WGS sequence"/>
</dbReference>
<name>A0A939DMI1_9ALTE</name>
<protein>
    <submittedName>
        <fullName evidence="1">DUF1707 and DUF2154 domain-containing protein</fullName>
    </submittedName>
</protein>
<dbReference type="AlphaFoldDB" id="A0A939DMI1"/>
<reference evidence="1" key="1">
    <citation type="submission" date="2021-03" db="EMBL/GenBank/DDBJ databases">
        <title>novel species isolated from a fishpond in China.</title>
        <authorList>
            <person name="Lu H."/>
            <person name="Cai Z."/>
        </authorList>
    </citation>
    <scope>NUCLEOTIDE SEQUENCE</scope>
    <source>
        <strain evidence="1">JCM 30855</strain>
    </source>
</reference>
<evidence type="ECO:0000313" key="2">
    <source>
        <dbReference type="Proteomes" id="UP000664654"/>
    </source>
</evidence>
<proteinExistence type="predicted"/>
<organism evidence="1 2">
    <name type="scientific">Bowmanella dokdonensis</name>
    <dbReference type="NCBI Taxonomy" id="751969"/>
    <lineage>
        <taxon>Bacteria</taxon>
        <taxon>Pseudomonadati</taxon>
        <taxon>Pseudomonadota</taxon>
        <taxon>Gammaproteobacteria</taxon>
        <taxon>Alteromonadales</taxon>
        <taxon>Alteromonadaceae</taxon>
        <taxon>Bowmanella</taxon>
    </lineage>
</organism>
<evidence type="ECO:0000313" key="1">
    <source>
        <dbReference type="EMBL" id="MBN7825367.1"/>
    </source>
</evidence>
<dbReference type="PANTHER" id="PTHR40763">
    <property type="entry name" value="MEMBRANE PROTEIN-RELATED"/>
    <property type="match status" value="1"/>
</dbReference>
<comment type="caution">
    <text evidence="1">The sequence shown here is derived from an EMBL/GenBank/DDBJ whole genome shotgun (WGS) entry which is preliminary data.</text>
</comment>
<keyword evidence="2" id="KW-1185">Reference proteome</keyword>